<keyword evidence="3" id="KW-1185">Reference proteome</keyword>
<comment type="caution">
    <text evidence="2">The sequence shown here is derived from an EMBL/GenBank/DDBJ whole genome shotgun (WGS) entry which is preliminary data.</text>
</comment>
<dbReference type="Proteomes" id="UP000664628">
    <property type="component" value="Unassembled WGS sequence"/>
</dbReference>
<accession>A0ABS3JQ00</accession>
<proteinExistence type="predicted"/>
<evidence type="ECO:0000313" key="2">
    <source>
        <dbReference type="EMBL" id="MBO0952071.1"/>
    </source>
</evidence>
<feature type="compositionally biased region" description="Gly residues" evidence="1">
    <location>
        <begin position="45"/>
        <end position="56"/>
    </location>
</feature>
<dbReference type="EMBL" id="JAFMYW010000010">
    <property type="protein sequence ID" value="MBO0952071.1"/>
    <property type="molecule type" value="Genomic_DNA"/>
</dbReference>
<evidence type="ECO:0008006" key="4">
    <source>
        <dbReference type="Google" id="ProtNLM"/>
    </source>
</evidence>
<feature type="region of interest" description="Disordered" evidence="1">
    <location>
        <begin position="141"/>
        <end position="162"/>
    </location>
</feature>
<dbReference type="RefSeq" id="WP_207332029.1">
    <property type="nucleotide sequence ID" value="NZ_JAFMYW010000010.1"/>
</dbReference>
<reference evidence="2 3" key="1">
    <citation type="submission" date="2021-03" db="EMBL/GenBank/DDBJ databases">
        <title>Fibrella sp. HMF5405 genome sequencing and assembly.</title>
        <authorList>
            <person name="Kang H."/>
            <person name="Kim H."/>
            <person name="Bae S."/>
            <person name="Joh K."/>
        </authorList>
    </citation>
    <scope>NUCLEOTIDE SEQUENCE [LARGE SCALE GENOMIC DNA]</scope>
    <source>
        <strain evidence="2 3">HMF5405</strain>
    </source>
</reference>
<feature type="region of interest" description="Disordered" evidence="1">
    <location>
        <begin position="23"/>
        <end position="59"/>
    </location>
</feature>
<gene>
    <name evidence="2" type="ORF">J2I46_26050</name>
</gene>
<protein>
    <recommendedName>
        <fullName evidence="4">Periplasmic heavy metal sensor</fullName>
    </recommendedName>
</protein>
<evidence type="ECO:0000313" key="3">
    <source>
        <dbReference type="Proteomes" id="UP000664628"/>
    </source>
</evidence>
<organism evidence="2 3">
    <name type="scientific">Fibrella forsythiae</name>
    <dbReference type="NCBI Taxonomy" id="2817061"/>
    <lineage>
        <taxon>Bacteria</taxon>
        <taxon>Pseudomonadati</taxon>
        <taxon>Bacteroidota</taxon>
        <taxon>Cytophagia</taxon>
        <taxon>Cytophagales</taxon>
        <taxon>Spirosomataceae</taxon>
        <taxon>Fibrella</taxon>
    </lineage>
</organism>
<sequence length="162" mass="18635">MNSPLFIAAILVTLTGGATVAQQPNARYDRNPYNTPGPDPRYNGNGPGYGNQGGGRYDSDRRQDLFQLRQLDQIVDLSRRQKKDLLNIENYYDRELSQAYRNPGVQQRMLWQKSQDVIAILTPAQRNRLFAYEQYRSYNQGSYASGRGNADRDWSPPTGRRW</sequence>
<name>A0ABS3JQ00_9BACT</name>
<evidence type="ECO:0000256" key="1">
    <source>
        <dbReference type="SAM" id="MobiDB-lite"/>
    </source>
</evidence>